<evidence type="ECO:0000313" key="2">
    <source>
        <dbReference type="EMBL" id="OQR80270.1"/>
    </source>
</evidence>
<dbReference type="OrthoDB" id="10491117at2759"/>
<sequence>MTHLCNADNRNGFLRGVYLIMSIQFAIIMLSALFALLNRGLRTSLQNNIEVFIMMSVSLLVIVAIGTCFMLHRRVPWNAPMLGVFTVGYCLLMATISAASESYGAVFVFGTLAALCLLIALISCVKEWNPLST</sequence>
<reference evidence="2 3" key="1">
    <citation type="journal article" date="2017" name="Gigascience">
        <title>Draft genome of the honey bee ectoparasitic mite, Tropilaelaps mercedesae, is shaped by the parasitic life history.</title>
        <authorList>
            <person name="Dong X."/>
            <person name="Armstrong S.D."/>
            <person name="Xia D."/>
            <person name="Makepeace B.L."/>
            <person name="Darby A.C."/>
            <person name="Kadowaki T."/>
        </authorList>
    </citation>
    <scope>NUCLEOTIDE SEQUENCE [LARGE SCALE GENOMIC DNA]</scope>
    <source>
        <strain evidence="2">Wuxi-XJTLU</strain>
    </source>
</reference>
<evidence type="ECO:0000313" key="3">
    <source>
        <dbReference type="Proteomes" id="UP000192247"/>
    </source>
</evidence>
<accession>A0A1V9Y3H1</accession>
<gene>
    <name evidence="2" type="ORF">BIW11_05174</name>
</gene>
<dbReference type="EMBL" id="MNPL01000161">
    <property type="protein sequence ID" value="OQR80270.1"/>
    <property type="molecule type" value="Genomic_DNA"/>
</dbReference>
<feature type="transmembrane region" description="Helical" evidence="1">
    <location>
        <begin position="79"/>
        <end position="99"/>
    </location>
</feature>
<dbReference type="Proteomes" id="UP000192247">
    <property type="component" value="Unassembled WGS sequence"/>
</dbReference>
<keyword evidence="1" id="KW-1133">Transmembrane helix</keyword>
<organism evidence="2 3">
    <name type="scientific">Tropilaelaps mercedesae</name>
    <dbReference type="NCBI Taxonomy" id="418985"/>
    <lineage>
        <taxon>Eukaryota</taxon>
        <taxon>Metazoa</taxon>
        <taxon>Ecdysozoa</taxon>
        <taxon>Arthropoda</taxon>
        <taxon>Chelicerata</taxon>
        <taxon>Arachnida</taxon>
        <taxon>Acari</taxon>
        <taxon>Parasitiformes</taxon>
        <taxon>Mesostigmata</taxon>
        <taxon>Gamasina</taxon>
        <taxon>Dermanyssoidea</taxon>
        <taxon>Laelapidae</taxon>
        <taxon>Tropilaelaps</taxon>
    </lineage>
</organism>
<dbReference type="AlphaFoldDB" id="A0A1V9Y3H1"/>
<keyword evidence="1" id="KW-0812">Transmembrane</keyword>
<keyword evidence="3" id="KW-1185">Reference proteome</keyword>
<proteinExistence type="predicted"/>
<feature type="transmembrane region" description="Helical" evidence="1">
    <location>
        <begin position="12"/>
        <end position="37"/>
    </location>
</feature>
<protein>
    <submittedName>
        <fullName evidence="2">Protein lifeguard 2-like</fullName>
    </submittedName>
</protein>
<dbReference type="InParanoid" id="A0A1V9Y3H1"/>
<feature type="transmembrane region" description="Helical" evidence="1">
    <location>
        <begin position="49"/>
        <end position="72"/>
    </location>
</feature>
<comment type="caution">
    <text evidence="2">The sequence shown here is derived from an EMBL/GenBank/DDBJ whole genome shotgun (WGS) entry which is preliminary data.</text>
</comment>
<feature type="transmembrane region" description="Helical" evidence="1">
    <location>
        <begin position="105"/>
        <end position="125"/>
    </location>
</feature>
<evidence type="ECO:0000256" key="1">
    <source>
        <dbReference type="SAM" id="Phobius"/>
    </source>
</evidence>
<name>A0A1V9Y3H1_9ACAR</name>
<keyword evidence="1" id="KW-0472">Membrane</keyword>